<dbReference type="Pfam" id="PF07687">
    <property type="entry name" value="M20_dimer"/>
    <property type="match status" value="1"/>
</dbReference>
<feature type="domain" description="Peptidase M20 dimerisation" evidence="4">
    <location>
        <begin position="173"/>
        <end position="257"/>
    </location>
</feature>
<dbReference type="Gene3D" id="3.30.70.360">
    <property type="match status" value="1"/>
</dbReference>
<dbReference type="AlphaFoldDB" id="A0A1M4ECN6"/>
<dbReference type="GO" id="GO:0046872">
    <property type="term" value="F:metal ion binding"/>
    <property type="evidence" value="ECO:0007669"/>
    <property type="project" value="UniProtKB-KW"/>
</dbReference>
<dbReference type="PANTHER" id="PTHR43808">
    <property type="entry name" value="ACETYLORNITHINE DEACETYLASE"/>
    <property type="match status" value="1"/>
</dbReference>
<name>A0A1M4ECN6_9ACTN</name>
<evidence type="ECO:0000256" key="3">
    <source>
        <dbReference type="PIRSR" id="PIRSR037238-1"/>
    </source>
</evidence>
<feature type="active site" evidence="3">
    <location>
        <position position="82"/>
    </location>
</feature>
<accession>A0A1M4ECN6</accession>
<dbReference type="SUPFAM" id="SSF55031">
    <property type="entry name" value="Bacterial exopeptidase dimerisation domain"/>
    <property type="match status" value="1"/>
</dbReference>
<organism evidence="5">
    <name type="scientific">Nonomuraea gerenzanensis</name>
    <dbReference type="NCBI Taxonomy" id="93944"/>
    <lineage>
        <taxon>Bacteria</taxon>
        <taxon>Bacillati</taxon>
        <taxon>Actinomycetota</taxon>
        <taxon>Actinomycetes</taxon>
        <taxon>Streptosporangiales</taxon>
        <taxon>Streptosporangiaceae</taxon>
        <taxon>Nonomuraea</taxon>
    </lineage>
</organism>
<reference evidence="5" key="1">
    <citation type="submission" date="2016-04" db="EMBL/GenBank/DDBJ databases">
        <authorList>
            <person name="Evans L.H."/>
            <person name="Alamgir A."/>
            <person name="Owens N."/>
            <person name="Weber N.D."/>
            <person name="Virtaneva K."/>
            <person name="Barbian K."/>
            <person name="Babar A."/>
            <person name="Rosenke K."/>
        </authorList>
    </citation>
    <scope>NUCLEOTIDE SEQUENCE</scope>
    <source>
        <strain evidence="5">Nono1</strain>
    </source>
</reference>
<proteinExistence type="predicted"/>
<dbReference type="InterPro" id="IPR002933">
    <property type="entry name" value="Peptidase_M20"/>
</dbReference>
<dbReference type="Gene3D" id="3.40.630.10">
    <property type="entry name" value="Zn peptidases"/>
    <property type="match status" value="1"/>
</dbReference>
<keyword evidence="1" id="KW-0479">Metal-binding</keyword>
<dbReference type="RefSeq" id="WP_311131937.1">
    <property type="nucleotide sequence ID" value="NZ_LT559118.1"/>
</dbReference>
<dbReference type="CDD" id="cd03885">
    <property type="entry name" value="M20_CPDG2"/>
    <property type="match status" value="1"/>
</dbReference>
<keyword evidence="2" id="KW-0378">Hydrolase</keyword>
<dbReference type="PANTHER" id="PTHR43808:SF9">
    <property type="entry name" value="BLL0789 PROTEIN"/>
    <property type="match status" value="1"/>
</dbReference>
<dbReference type="InterPro" id="IPR011650">
    <property type="entry name" value="Peptidase_M20_dimer"/>
</dbReference>
<dbReference type="InterPro" id="IPR050072">
    <property type="entry name" value="Peptidase_M20A"/>
</dbReference>
<dbReference type="InterPro" id="IPR017150">
    <property type="entry name" value="Pept_M20_glutamate_carboxypep"/>
</dbReference>
<dbReference type="GO" id="GO:0016787">
    <property type="term" value="F:hydrolase activity"/>
    <property type="evidence" value="ECO:0007669"/>
    <property type="project" value="UniProtKB-KW"/>
</dbReference>
<gene>
    <name evidence="5" type="ORF">BN4615_P6277</name>
</gene>
<dbReference type="EMBL" id="LT559118">
    <property type="protein sequence ID" value="SBO96761.1"/>
    <property type="molecule type" value="Genomic_DNA"/>
</dbReference>
<evidence type="ECO:0000259" key="4">
    <source>
        <dbReference type="Pfam" id="PF07687"/>
    </source>
</evidence>
<dbReference type="InterPro" id="IPR036264">
    <property type="entry name" value="Bact_exopeptidase_dim_dom"/>
</dbReference>
<protein>
    <submittedName>
        <fullName evidence="5">Putative peptidase</fullName>
    </submittedName>
</protein>
<sequence>MRVTSRGSLSLPSLLADLQELVECESPSADHAAVARSAALVARIGAALLGAEPERITIDGCSHLRWRFGDGDRQVLLLAHHDTVWPLGTLAARPYELAGGVIRGPGCFDMLAGLVMAVHAVADLPVRTGVTLLVTGDEELGSPSSRALIEQEARRSRAALVLEASAGGGALKVGRKGVSLYEVRVTGRAAHAGLEPDQGVNAVVELAHLVLAVNALGDPAAGTTVTPTVASAGTTANTVPACGSFAVDVRAWTAAEQLRVDGALRALRPAVPGAAIEIAGGVNRPPLEEAAGRALVEPIPCCVSQAVAARLGLPPVTGTVVGGASDGNFTAGVGTPTLDGLGAVGGGAHADHEHVVADRLLDRTVLLRELIAELLEGQA</sequence>
<dbReference type="Pfam" id="PF01546">
    <property type="entry name" value="Peptidase_M20"/>
    <property type="match status" value="1"/>
</dbReference>
<feature type="active site" description="Proton acceptor" evidence="3">
    <location>
        <position position="138"/>
    </location>
</feature>
<evidence type="ECO:0000256" key="2">
    <source>
        <dbReference type="ARBA" id="ARBA00022801"/>
    </source>
</evidence>
<evidence type="ECO:0000256" key="1">
    <source>
        <dbReference type="ARBA" id="ARBA00022723"/>
    </source>
</evidence>
<dbReference type="PIRSF" id="PIRSF037238">
    <property type="entry name" value="Carboxypeptidase_G2"/>
    <property type="match status" value="1"/>
</dbReference>
<dbReference type="SUPFAM" id="SSF53187">
    <property type="entry name" value="Zn-dependent exopeptidases"/>
    <property type="match status" value="1"/>
</dbReference>
<evidence type="ECO:0000313" key="5">
    <source>
        <dbReference type="EMBL" id="SBO96761.1"/>
    </source>
</evidence>